<dbReference type="GO" id="GO:0008374">
    <property type="term" value="F:O-acyltransferase activity"/>
    <property type="evidence" value="ECO:0007669"/>
    <property type="project" value="TreeGrafter"/>
</dbReference>
<keyword evidence="3" id="KW-0012">Acyltransferase</keyword>
<organism evidence="3 4">
    <name type="scientific">Paraflavitalea soli</name>
    <dbReference type="NCBI Taxonomy" id="2315862"/>
    <lineage>
        <taxon>Bacteria</taxon>
        <taxon>Pseudomonadati</taxon>
        <taxon>Bacteroidota</taxon>
        <taxon>Chitinophagia</taxon>
        <taxon>Chitinophagales</taxon>
        <taxon>Chitinophagaceae</taxon>
        <taxon>Paraflavitalea</taxon>
    </lineage>
</organism>
<dbReference type="AlphaFoldDB" id="A0A3B7MS29"/>
<evidence type="ECO:0000256" key="1">
    <source>
        <dbReference type="ARBA" id="ARBA00007274"/>
    </source>
</evidence>
<dbReference type="CDD" id="cd04647">
    <property type="entry name" value="LbH_MAT_like"/>
    <property type="match status" value="1"/>
</dbReference>
<sequence>MGIFKKLYLLIFLPLNLLKLRLFRVKHGKVTIFGPLLIINRGHMVLGDRARINSGKYKNPIGGDTRSSIMVKNNASLVIGTNLRMSNSAIYCAQAITFGNNVMIGGSCKIWDSDFHPIDPDVRLATPNEGYKTAPIHIADNVFIGGASIILKGTTIGENSVIGAGSVVSGTIPPNEIWGGNPARFIKKLK</sequence>
<dbReference type="Pfam" id="PF00132">
    <property type="entry name" value="Hexapep"/>
    <property type="match status" value="1"/>
</dbReference>
<dbReference type="InterPro" id="IPR011004">
    <property type="entry name" value="Trimer_LpxA-like_sf"/>
</dbReference>
<keyword evidence="2 3" id="KW-0808">Transferase</keyword>
<gene>
    <name evidence="3" type="ORF">D3H65_10745</name>
</gene>
<dbReference type="OrthoDB" id="9814490at2"/>
<proteinExistence type="inferred from homology"/>
<dbReference type="PANTHER" id="PTHR23416">
    <property type="entry name" value="SIALIC ACID SYNTHASE-RELATED"/>
    <property type="match status" value="1"/>
</dbReference>
<dbReference type="SUPFAM" id="SSF51161">
    <property type="entry name" value="Trimeric LpxA-like enzymes"/>
    <property type="match status" value="1"/>
</dbReference>
<evidence type="ECO:0000313" key="3">
    <source>
        <dbReference type="EMBL" id="AXY74425.1"/>
    </source>
</evidence>
<comment type="similarity">
    <text evidence="1">Belongs to the transferase hexapeptide repeat family.</text>
</comment>
<dbReference type="InterPro" id="IPR001451">
    <property type="entry name" value="Hexapep"/>
</dbReference>
<dbReference type="RefSeq" id="WP_119050312.1">
    <property type="nucleotide sequence ID" value="NZ_CP032157.1"/>
</dbReference>
<dbReference type="Gene3D" id="2.160.10.10">
    <property type="entry name" value="Hexapeptide repeat proteins"/>
    <property type="match status" value="1"/>
</dbReference>
<name>A0A3B7MS29_9BACT</name>
<dbReference type="KEGG" id="pseg:D3H65_10745"/>
<accession>A0A3B7MS29</accession>
<reference evidence="3 4" key="1">
    <citation type="submission" date="2018-09" db="EMBL/GenBank/DDBJ databases">
        <title>Genome sequencing of strain 6GH32-13.</title>
        <authorList>
            <person name="Weon H.-Y."/>
            <person name="Heo J."/>
            <person name="Kwon S.-W."/>
        </authorList>
    </citation>
    <scope>NUCLEOTIDE SEQUENCE [LARGE SCALE GENOMIC DNA]</scope>
    <source>
        <strain evidence="3 4">5GH32-13</strain>
    </source>
</reference>
<evidence type="ECO:0000256" key="2">
    <source>
        <dbReference type="ARBA" id="ARBA00022679"/>
    </source>
</evidence>
<dbReference type="InterPro" id="IPR051159">
    <property type="entry name" value="Hexapeptide_acetyltransf"/>
</dbReference>
<keyword evidence="4" id="KW-1185">Reference proteome</keyword>
<dbReference type="Proteomes" id="UP000263900">
    <property type="component" value="Chromosome"/>
</dbReference>
<dbReference type="EMBL" id="CP032157">
    <property type="protein sequence ID" value="AXY74425.1"/>
    <property type="molecule type" value="Genomic_DNA"/>
</dbReference>
<dbReference type="PANTHER" id="PTHR23416:SF23">
    <property type="entry name" value="ACETYLTRANSFERASE C18B11.09C-RELATED"/>
    <property type="match status" value="1"/>
</dbReference>
<protein>
    <submittedName>
        <fullName evidence="3">Acyltransferase</fullName>
    </submittedName>
</protein>
<evidence type="ECO:0000313" key="4">
    <source>
        <dbReference type="Proteomes" id="UP000263900"/>
    </source>
</evidence>